<evidence type="ECO:0000256" key="4">
    <source>
        <dbReference type="ARBA" id="ARBA00022857"/>
    </source>
</evidence>
<evidence type="ECO:0000313" key="9">
    <source>
        <dbReference type="Proteomes" id="UP000593562"/>
    </source>
</evidence>
<protein>
    <recommendedName>
        <fullName evidence="7">Flavin-containing monooxygenase</fullName>
        <ecNumber evidence="7">1.-.-.-</ecNumber>
    </recommendedName>
</protein>
<keyword evidence="3 7" id="KW-0274">FAD</keyword>
<dbReference type="OrthoDB" id="66881at2759"/>
<dbReference type="SUPFAM" id="SSF51905">
    <property type="entry name" value="FAD/NAD(P)-binding domain"/>
    <property type="match status" value="2"/>
</dbReference>
<dbReference type="InterPro" id="IPR020946">
    <property type="entry name" value="Flavin_mOase-like"/>
</dbReference>
<dbReference type="Proteomes" id="UP000593562">
    <property type="component" value="Unassembled WGS sequence"/>
</dbReference>
<dbReference type="InterPro" id="IPR050346">
    <property type="entry name" value="FMO-like"/>
</dbReference>
<dbReference type="GO" id="GO:0050661">
    <property type="term" value="F:NADP binding"/>
    <property type="evidence" value="ECO:0007669"/>
    <property type="project" value="InterPro"/>
</dbReference>
<keyword evidence="6 7" id="KW-0503">Monooxygenase</keyword>
<dbReference type="PIRSF" id="PIRSF000332">
    <property type="entry name" value="FMO"/>
    <property type="match status" value="1"/>
</dbReference>
<evidence type="ECO:0000256" key="7">
    <source>
        <dbReference type="RuleBase" id="RU361177"/>
    </source>
</evidence>
<dbReference type="InParanoid" id="A0A7J7C6Y7"/>
<keyword evidence="2 7" id="KW-0285">Flavoprotein</keyword>
<accession>A0A7J7C6Y7</accession>
<organism evidence="8 9">
    <name type="scientific">Tripterygium wilfordii</name>
    <name type="common">Thunder God vine</name>
    <dbReference type="NCBI Taxonomy" id="458696"/>
    <lineage>
        <taxon>Eukaryota</taxon>
        <taxon>Viridiplantae</taxon>
        <taxon>Streptophyta</taxon>
        <taxon>Embryophyta</taxon>
        <taxon>Tracheophyta</taxon>
        <taxon>Spermatophyta</taxon>
        <taxon>Magnoliopsida</taxon>
        <taxon>eudicotyledons</taxon>
        <taxon>Gunneridae</taxon>
        <taxon>Pentapetalae</taxon>
        <taxon>rosids</taxon>
        <taxon>fabids</taxon>
        <taxon>Celastrales</taxon>
        <taxon>Celastraceae</taxon>
        <taxon>Tripterygium</taxon>
    </lineage>
</organism>
<dbReference type="EC" id="1.-.-.-" evidence="7"/>
<dbReference type="FunFam" id="3.50.50.60:FF:000099">
    <property type="entry name" value="Flavin-containing monooxygenase"/>
    <property type="match status" value="1"/>
</dbReference>
<evidence type="ECO:0000313" key="8">
    <source>
        <dbReference type="EMBL" id="KAF5729870.1"/>
    </source>
</evidence>
<dbReference type="InterPro" id="IPR000960">
    <property type="entry name" value="Flavin_mOase"/>
</dbReference>
<evidence type="ECO:0000256" key="6">
    <source>
        <dbReference type="ARBA" id="ARBA00023033"/>
    </source>
</evidence>
<reference evidence="8 9" key="1">
    <citation type="journal article" date="2020" name="Nat. Commun.">
        <title>Genome of Tripterygium wilfordii and identification of cytochrome P450 involved in triptolide biosynthesis.</title>
        <authorList>
            <person name="Tu L."/>
            <person name="Su P."/>
            <person name="Zhang Z."/>
            <person name="Gao L."/>
            <person name="Wang J."/>
            <person name="Hu T."/>
            <person name="Zhou J."/>
            <person name="Zhang Y."/>
            <person name="Zhao Y."/>
            <person name="Liu Y."/>
            <person name="Song Y."/>
            <person name="Tong Y."/>
            <person name="Lu Y."/>
            <person name="Yang J."/>
            <person name="Xu C."/>
            <person name="Jia M."/>
            <person name="Peters R.J."/>
            <person name="Huang L."/>
            <person name="Gao W."/>
        </authorList>
    </citation>
    <scope>NUCLEOTIDE SEQUENCE [LARGE SCALE GENOMIC DNA]</scope>
    <source>
        <strain evidence="9">cv. XIE 37</strain>
        <tissue evidence="8">Leaf</tissue>
    </source>
</reference>
<dbReference type="GO" id="GO:0050660">
    <property type="term" value="F:flavin adenine dinucleotide binding"/>
    <property type="evidence" value="ECO:0007669"/>
    <property type="project" value="InterPro"/>
</dbReference>
<dbReference type="Pfam" id="PF00743">
    <property type="entry name" value="FMO-like"/>
    <property type="match status" value="2"/>
</dbReference>
<dbReference type="GO" id="GO:0004499">
    <property type="term" value="F:N,N-dimethylaniline monooxygenase activity"/>
    <property type="evidence" value="ECO:0007669"/>
    <property type="project" value="InterPro"/>
</dbReference>
<dbReference type="EMBL" id="JAAARO010000020">
    <property type="protein sequence ID" value="KAF5729870.1"/>
    <property type="molecule type" value="Genomic_DNA"/>
</dbReference>
<evidence type="ECO:0000256" key="1">
    <source>
        <dbReference type="ARBA" id="ARBA00009183"/>
    </source>
</evidence>
<proteinExistence type="inferred from homology"/>
<dbReference type="PANTHER" id="PTHR23023">
    <property type="entry name" value="DIMETHYLANILINE MONOOXYGENASE"/>
    <property type="match status" value="1"/>
</dbReference>
<name>A0A7J7C6Y7_TRIWF</name>
<comment type="cofactor">
    <cofactor evidence="7">
        <name>FAD</name>
        <dbReference type="ChEBI" id="CHEBI:57692"/>
    </cofactor>
</comment>
<dbReference type="FunCoup" id="A0A7J7C6Y7">
    <property type="interactions" value="710"/>
</dbReference>
<dbReference type="PRINTS" id="PR00370">
    <property type="entry name" value="FMOXYGENASE"/>
</dbReference>
<comment type="similarity">
    <text evidence="1 7">Belongs to the FMO family.</text>
</comment>
<dbReference type="InterPro" id="IPR036188">
    <property type="entry name" value="FAD/NAD-bd_sf"/>
</dbReference>
<comment type="caution">
    <text evidence="8">The sequence shown here is derived from an EMBL/GenBank/DDBJ whole genome shotgun (WGS) entry which is preliminary data.</text>
</comment>
<evidence type="ECO:0000256" key="5">
    <source>
        <dbReference type="ARBA" id="ARBA00023002"/>
    </source>
</evidence>
<dbReference type="Gene3D" id="3.50.50.60">
    <property type="entry name" value="FAD/NAD(P)-binding domain"/>
    <property type="match status" value="2"/>
</dbReference>
<keyword evidence="4" id="KW-0521">NADP</keyword>
<evidence type="ECO:0000256" key="3">
    <source>
        <dbReference type="ARBA" id="ARBA00022827"/>
    </source>
</evidence>
<dbReference type="AlphaFoldDB" id="A0A7J7C6Y7"/>
<sequence length="456" mass="52284">MLRGRSLLTSQMSMSSITIPRHVAVIGAGAGGLVAARELRREGHKVVVFEKSDQIGGTWVYNPRVEPDLLGVDPKRLVVHSSLYSSLRTNLPREVMGYQDYPFLSREGKDRDPRRFPGHKEVLMYLKDFAGEFRIEEMVRFESEVVNVKLEENGREWRVKSNRRGDVDDENFDAVVVCNGHYTEPRIAEIPGIKSWPGKQIHSHNYRIPEPFQDQVVILIGSAASATDISREIAGVAKEVHIASRSAADKTCERLPGYDNMWLHSMIENAHEDGTVVFQDGSVIFADVILHCTGYHYDFPFLETNGIVTVDDNRVGPLYKHVFPPRLAPWLCFVGLPWKVVPFILFEFQCKWIAGVLSGQIKLPSQEEMAEEIKAFYSELEASGVPKRYTHDMGDYQFEYDNWLASQCGCSGVEEWRKQMYYESSKRKRAQPETYRDEWEDHDLILQAHQDFLKYT</sequence>
<keyword evidence="5 7" id="KW-0560">Oxidoreductase</keyword>
<gene>
    <name evidence="8" type="ORF">HS088_TW20G00235</name>
</gene>
<keyword evidence="9" id="KW-1185">Reference proteome</keyword>
<evidence type="ECO:0000256" key="2">
    <source>
        <dbReference type="ARBA" id="ARBA00022630"/>
    </source>
</evidence>